<reference evidence="7 8" key="1">
    <citation type="journal article" date="2021" name="Environ. Microbiol.">
        <title>Genetic insights into the dark matter of the mammalian gut microbiota through targeted genome reconstruction.</title>
        <authorList>
            <person name="Lugli G.A."/>
            <person name="Alessandri G."/>
            <person name="Milani C."/>
            <person name="Viappiani A."/>
            <person name="Fontana F."/>
            <person name="Tarracchini C."/>
            <person name="Mancabelli L."/>
            <person name="Argentini C."/>
            <person name="Ruiz L."/>
            <person name="Margolles A."/>
            <person name="van Sinderen D."/>
            <person name="Turroni F."/>
            <person name="Ventura M."/>
        </authorList>
    </citation>
    <scope>NUCLEOTIDE SEQUENCE [LARGE SCALE GENOMIC DNA]</scope>
    <source>
        <strain evidence="7 8">MA1</strain>
    </source>
</reference>
<dbReference type="InterPro" id="IPR012334">
    <property type="entry name" value="Pectin_lyas_fold"/>
</dbReference>
<dbReference type="Gene3D" id="2.60.40.1180">
    <property type="entry name" value="Golgi alpha-mannosidase II"/>
    <property type="match status" value="1"/>
</dbReference>
<dbReference type="Pfam" id="PF21258">
    <property type="entry name" value="Glyco_hydro_120_ins"/>
    <property type="match status" value="2"/>
</dbReference>
<dbReference type="EMBL" id="JAFEJT020000002">
    <property type="protein sequence ID" value="MCH9274855.1"/>
    <property type="molecule type" value="Genomic_DNA"/>
</dbReference>
<name>A0ABS9VRY9_9BIFI</name>
<keyword evidence="8" id="KW-1185">Reference proteome</keyword>
<feature type="domain" description="Periplasmic copper-binding protein NosD beta helix" evidence="5">
    <location>
        <begin position="359"/>
        <end position="457"/>
    </location>
</feature>
<comment type="subcellular location">
    <subcellularLocation>
        <location evidence="1">Secreted</location>
    </subcellularLocation>
</comment>
<keyword evidence="2" id="KW-0964">Secreted</keyword>
<evidence type="ECO:0000313" key="7">
    <source>
        <dbReference type="EMBL" id="MCH9274855.1"/>
    </source>
</evidence>
<evidence type="ECO:0000256" key="1">
    <source>
        <dbReference type="ARBA" id="ARBA00004613"/>
    </source>
</evidence>
<sequence>MTVYHVSQQAAIAAADGSEARPFATINEAASIARAGDEIVVHAGVYRESVDPRYGGESADNRIVYRAAEGEPRPVIKGSERVTTWERVDEQGSPVAADAPIPADGAVWKAVLPNAMFGSFNPYSRTVYGDWVIDASSHARALREGDDGLSAAAQAAAAGYLERPACHLGDVYLNGKSFYEAFSLAEVAHPAPRTVGFDYGAWRNGPILDDPAATLNVWYAKVEGDERTGTTTIWANFHDADPNEQLVEINVRETCFYPSKPQVNYITVRGFELAQAATPWAPPTGDQVGLIGAHWSRGWIIEGNVIHDAKCSAVSLGKEGSTGDSDCTRTRRKSGYQYQMEAVFKALRFGWKKGVVGGHVVRGNVIHDCGQNGVVGHMGCAFSTIERNEIFNIATKHEFWGHEIGGIKLHAAVDTVIRGNNVHDCTLGMWLDWQTQGTHIDRNVFWKNMRDIMIEVSHGPYTVSDNVLASPISLDVISDGGAYVNNLIAGTIRLGRVLDRSTPYHFPHTTEPAGSAFVYGGDDRFVNNLFVQPAGTPADADEQSGWMAEGHGTRAYNLQARHEKMLGAGEHGERPVTLDDYRALASRVVGAADEEVFRNVPQPVLARDNTYLGGARELLGEPGAIVRGGDWTVALAQDADDRHVTLTVAAVPVDAADAADAADLSVFGEGAIVCTADLGEPRVVEARFEHPDGMPFVFDTDINGTPRAESSSRGPLAGLAPGKSATVWAR</sequence>
<comment type="caution">
    <text evidence="7">The sequence shown here is derived from an EMBL/GenBank/DDBJ whole genome shotgun (WGS) entry which is preliminary data.</text>
</comment>
<dbReference type="Proteomes" id="UP000710815">
    <property type="component" value="Unassembled WGS sequence"/>
</dbReference>
<evidence type="ECO:0000313" key="8">
    <source>
        <dbReference type="Proteomes" id="UP000710815"/>
    </source>
</evidence>
<dbReference type="Gene3D" id="2.160.20.10">
    <property type="entry name" value="Single-stranded right-handed beta-helix, Pectin lyase-like"/>
    <property type="match status" value="1"/>
</dbReference>
<organism evidence="7 8">
    <name type="scientific">Bifidobacterium amazonense</name>
    <dbReference type="NCBI Taxonomy" id="2809027"/>
    <lineage>
        <taxon>Bacteria</taxon>
        <taxon>Bacillati</taxon>
        <taxon>Actinomycetota</taxon>
        <taxon>Actinomycetes</taxon>
        <taxon>Bifidobacteriales</taxon>
        <taxon>Bifidobacteriaceae</taxon>
        <taxon>Bifidobacterium</taxon>
    </lineage>
</organism>
<keyword evidence="3" id="KW-0732">Signal</keyword>
<dbReference type="RefSeq" id="WP_241512698.1">
    <property type="nucleotide sequence ID" value="NZ_JAFEJT020000002.1"/>
</dbReference>
<dbReference type="PANTHER" id="PTHR40088:SF2">
    <property type="entry name" value="SECRETED SUGAR HYDROLASE"/>
    <property type="match status" value="1"/>
</dbReference>
<feature type="domain" description="Glycoside hydrolase 120 insertion" evidence="6">
    <location>
        <begin position="104"/>
        <end position="136"/>
    </location>
</feature>
<dbReference type="InterPro" id="IPR052052">
    <property type="entry name" value="Polysaccharide_Lyase_9"/>
</dbReference>
<dbReference type="PANTHER" id="PTHR40088">
    <property type="entry name" value="PECTATE LYASE (EUROFUNG)"/>
    <property type="match status" value="1"/>
</dbReference>
<dbReference type="SUPFAM" id="SSF51126">
    <property type="entry name" value="Pectin lyase-like"/>
    <property type="match status" value="1"/>
</dbReference>
<dbReference type="InterPro" id="IPR011050">
    <property type="entry name" value="Pectin_lyase_fold/virulence"/>
</dbReference>
<dbReference type="InterPro" id="IPR049169">
    <property type="entry name" value="Glyco_hydro_120_ins"/>
</dbReference>
<reference evidence="7 8" key="2">
    <citation type="journal article" date="2021" name="Syst. Appl. Microbiol.">
        <title>Phylogenetic classification of ten novel species belonging to the genus Bifidobacterium comprising B. phasiani sp. nov., B. pongonis sp. nov., B. saguinibicoloris sp. nov., B. colobi sp. nov., B. simiiventris sp. nov., B. santillanense sp. nov., B. miconis sp. nov., B. amazonense sp. nov., B. pluvialisilvae sp. nov., and B. miconisargentati sp. nov.</title>
        <authorList>
            <person name="Lugli G.A."/>
            <person name="Calvete-Torre I."/>
            <person name="Alessandri G."/>
            <person name="Milani C."/>
            <person name="Turroni F."/>
            <person name="Laiolo P."/>
            <person name="Ossiprandi M.C."/>
            <person name="Margolles A."/>
            <person name="Ruiz L."/>
            <person name="Ventura M."/>
        </authorList>
    </citation>
    <scope>NUCLEOTIDE SEQUENCE [LARGE SCALE GENOMIC DNA]</scope>
    <source>
        <strain evidence="7 8">MA1</strain>
    </source>
</reference>
<feature type="region of interest" description="Disordered" evidence="4">
    <location>
        <begin position="703"/>
        <end position="730"/>
    </location>
</feature>
<feature type="domain" description="Glycoside hydrolase 120 insertion" evidence="6">
    <location>
        <begin position="164"/>
        <end position="249"/>
    </location>
</feature>
<dbReference type="Pfam" id="PF05048">
    <property type="entry name" value="NosD"/>
    <property type="match status" value="1"/>
</dbReference>
<protein>
    <submittedName>
        <fullName evidence="7">Right-handed parallel beta-helix repeat-containing protein</fullName>
    </submittedName>
</protein>
<evidence type="ECO:0000256" key="4">
    <source>
        <dbReference type="SAM" id="MobiDB-lite"/>
    </source>
</evidence>
<dbReference type="InterPro" id="IPR007742">
    <property type="entry name" value="NosD_dom"/>
</dbReference>
<gene>
    <name evidence="7" type="ORF">JS533_000930</name>
</gene>
<evidence type="ECO:0000256" key="2">
    <source>
        <dbReference type="ARBA" id="ARBA00022525"/>
    </source>
</evidence>
<evidence type="ECO:0000256" key="3">
    <source>
        <dbReference type="ARBA" id="ARBA00022729"/>
    </source>
</evidence>
<accession>A0ABS9VRY9</accession>
<evidence type="ECO:0000259" key="6">
    <source>
        <dbReference type="Pfam" id="PF21258"/>
    </source>
</evidence>
<evidence type="ECO:0000259" key="5">
    <source>
        <dbReference type="Pfam" id="PF05048"/>
    </source>
</evidence>
<proteinExistence type="predicted"/>
<dbReference type="InterPro" id="IPR013780">
    <property type="entry name" value="Glyco_hydro_b"/>
</dbReference>